<dbReference type="AlphaFoldDB" id="A0A9D0ZM69"/>
<evidence type="ECO:0000313" key="10">
    <source>
        <dbReference type="Proteomes" id="UP000824260"/>
    </source>
</evidence>
<proteinExistence type="predicted"/>
<evidence type="ECO:0000256" key="4">
    <source>
        <dbReference type="ARBA" id="ARBA00022519"/>
    </source>
</evidence>
<evidence type="ECO:0000256" key="3">
    <source>
        <dbReference type="ARBA" id="ARBA00022475"/>
    </source>
</evidence>
<comment type="subcellular location">
    <subcellularLocation>
        <location evidence="1">Cell membrane</location>
        <topology evidence="1">Multi-pass membrane protein</topology>
    </subcellularLocation>
</comment>
<reference evidence="9" key="1">
    <citation type="submission" date="2020-10" db="EMBL/GenBank/DDBJ databases">
        <authorList>
            <person name="Gilroy R."/>
        </authorList>
    </citation>
    <scope>NUCLEOTIDE SEQUENCE</scope>
    <source>
        <strain evidence="9">ChiSjej6B24-2974</strain>
    </source>
</reference>
<name>A0A9D0ZM69_9FIRM</name>
<feature type="transmembrane region" description="Helical" evidence="8">
    <location>
        <begin position="96"/>
        <end position="120"/>
    </location>
</feature>
<reference evidence="9" key="2">
    <citation type="journal article" date="2021" name="PeerJ">
        <title>Extensive microbial diversity within the chicken gut microbiome revealed by metagenomics and culture.</title>
        <authorList>
            <person name="Gilroy R."/>
            <person name="Ravi A."/>
            <person name="Getino M."/>
            <person name="Pursley I."/>
            <person name="Horton D.L."/>
            <person name="Alikhan N.F."/>
            <person name="Baker D."/>
            <person name="Gharbi K."/>
            <person name="Hall N."/>
            <person name="Watson M."/>
            <person name="Adriaenssens E.M."/>
            <person name="Foster-Nyarko E."/>
            <person name="Jarju S."/>
            <person name="Secka A."/>
            <person name="Antonio M."/>
            <person name="Oren A."/>
            <person name="Chaudhuri R.R."/>
            <person name="La Ragione R."/>
            <person name="Hildebrand F."/>
            <person name="Pallen M.J."/>
        </authorList>
    </citation>
    <scope>NUCLEOTIDE SEQUENCE</scope>
    <source>
        <strain evidence="9">ChiSjej6B24-2974</strain>
    </source>
</reference>
<dbReference type="CDD" id="cd06579">
    <property type="entry name" value="TM_PBP1_transp_AraH_like"/>
    <property type="match status" value="1"/>
</dbReference>
<feature type="transmembrane region" description="Helical" evidence="8">
    <location>
        <begin position="279"/>
        <end position="297"/>
    </location>
</feature>
<feature type="transmembrane region" description="Helical" evidence="8">
    <location>
        <begin position="248"/>
        <end position="267"/>
    </location>
</feature>
<dbReference type="GO" id="GO:0022857">
    <property type="term" value="F:transmembrane transporter activity"/>
    <property type="evidence" value="ECO:0007669"/>
    <property type="project" value="InterPro"/>
</dbReference>
<evidence type="ECO:0000256" key="8">
    <source>
        <dbReference type="SAM" id="Phobius"/>
    </source>
</evidence>
<dbReference type="PANTHER" id="PTHR32196:SF21">
    <property type="entry name" value="ABC TRANSPORTER PERMEASE PROTEIN YPHD-RELATED"/>
    <property type="match status" value="1"/>
</dbReference>
<evidence type="ECO:0000256" key="5">
    <source>
        <dbReference type="ARBA" id="ARBA00022692"/>
    </source>
</evidence>
<evidence type="ECO:0000256" key="1">
    <source>
        <dbReference type="ARBA" id="ARBA00004651"/>
    </source>
</evidence>
<dbReference type="InterPro" id="IPR001851">
    <property type="entry name" value="ABC_transp_permease"/>
</dbReference>
<protein>
    <submittedName>
        <fullName evidence="9">ABC transporter permease</fullName>
    </submittedName>
</protein>
<keyword evidence="3" id="KW-1003">Cell membrane</keyword>
<feature type="transmembrane region" description="Helical" evidence="8">
    <location>
        <begin position="127"/>
        <end position="147"/>
    </location>
</feature>
<dbReference type="Pfam" id="PF02653">
    <property type="entry name" value="BPD_transp_2"/>
    <property type="match status" value="1"/>
</dbReference>
<dbReference type="PANTHER" id="PTHR32196">
    <property type="entry name" value="ABC TRANSPORTER PERMEASE PROTEIN YPHD-RELATED-RELATED"/>
    <property type="match status" value="1"/>
</dbReference>
<feature type="transmembrane region" description="Helical" evidence="8">
    <location>
        <begin position="47"/>
        <end position="65"/>
    </location>
</feature>
<keyword evidence="6 8" id="KW-1133">Transmembrane helix</keyword>
<keyword evidence="5 8" id="KW-0812">Transmembrane</keyword>
<feature type="transmembrane region" description="Helical" evidence="8">
    <location>
        <begin position="18"/>
        <end position="35"/>
    </location>
</feature>
<dbReference type="Proteomes" id="UP000824260">
    <property type="component" value="Unassembled WGS sequence"/>
</dbReference>
<dbReference type="GO" id="GO:0005886">
    <property type="term" value="C:plasma membrane"/>
    <property type="evidence" value="ECO:0007669"/>
    <property type="project" value="UniProtKB-SubCell"/>
</dbReference>
<evidence type="ECO:0000256" key="6">
    <source>
        <dbReference type="ARBA" id="ARBA00022989"/>
    </source>
</evidence>
<sequence>MRQNTVEKGNVLMGATKYLLLFAAVIVFALFSILAPRFCTVNNIMNIINSAAITGMMAIGMTIVMETGEMNMAVGAEATIAAAVVGKLLEGPGFNVYIVAVLAGLAAAMLVGALNAFFVVKVGIPSFIGTIAMTTFINGFIKIVTGNRYMFSQYWPDEFSFLGQTRLFGVVPMPVVLLIVIAILTIILMDHTRFGRYVNSVGISPAACKNVGINAKRTIVCCYLLCALITGFSGIVLSSEVMTVSPTLGADVLMSAMAATMMGATFLRPGRYNIQGTVVAALLLTIISNGTVSIGAADFVDDLIQGAVILLAVGFISLTQKGGLPSVKFNK</sequence>
<keyword evidence="7 8" id="KW-0472">Membrane</keyword>
<dbReference type="EMBL" id="DVFZ01000078">
    <property type="protein sequence ID" value="HIQ82978.1"/>
    <property type="molecule type" value="Genomic_DNA"/>
</dbReference>
<comment type="caution">
    <text evidence="9">The sequence shown here is derived from an EMBL/GenBank/DDBJ whole genome shotgun (WGS) entry which is preliminary data.</text>
</comment>
<accession>A0A9D0ZM69</accession>
<evidence type="ECO:0000313" key="9">
    <source>
        <dbReference type="EMBL" id="HIQ82978.1"/>
    </source>
</evidence>
<feature type="transmembrane region" description="Helical" evidence="8">
    <location>
        <begin position="303"/>
        <end position="319"/>
    </location>
</feature>
<gene>
    <name evidence="9" type="ORF">IAA52_07730</name>
</gene>
<feature type="transmembrane region" description="Helical" evidence="8">
    <location>
        <begin position="219"/>
        <end position="236"/>
    </location>
</feature>
<keyword evidence="4" id="KW-0997">Cell inner membrane</keyword>
<organism evidence="9 10">
    <name type="scientific">Candidatus Pullichristensenella stercorigallinarum</name>
    <dbReference type="NCBI Taxonomy" id="2840909"/>
    <lineage>
        <taxon>Bacteria</taxon>
        <taxon>Bacillati</taxon>
        <taxon>Bacillota</taxon>
        <taxon>Clostridia</taxon>
        <taxon>Candidatus Pullichristensenella</taxon>
    </lineage>
</organism>
<evidence type="ECO:0000256" key="7">
    <source>
        <dbReference type="ARBA" id="ARBA00023136"/>
    </source>
</evidence>
<evidence type="ECO:0000256" key="2">
    <source>
        <dbReference type="ARBA" id="ARBA00022448"/>
    </source>
</evidence>
<feature type="transmembrane region" description="Helical" evidence="8">
    <location>
        <begin position="167"/>
        <end position="189"/>
    </location>
</feature>
<keyword evidence="2" id="KW-0813">Transport</keyword>